<sequence>MAKSKVHVSEFENHDMMMDPLEETRLKKRYHALAIQLTDTTHFCLAEVEGLLLIYYKLTRNGPMDRTRFREVLHTTFDMTDDSLMDRIFVVWDRKNNGLINMDDWVIGLSVFLRGTLDEKIDYVFKVYDYLGDKSLSYETLYFYTIKSLIRLPSDEDLDEGVRDLADLILKKMISSEGRVTLESFQATVRRLPLMLECLGNCIPCRMALYAFLNTFTLDPKLPD</sequence>
<dbReference type="AlphaFoldDB" id="A0A7R8VMT4"/>
<protein>
    <recommendedName>
        <fullName evidence="3">EF-hand domain-containing protein</fullName>
    </recommendedName>
</protein>
<gene>
    <name evidence="4" type="ORF">TDIB3V08_LOCUS7651</name>
</gene>
<dbReference type="EMBL" id="OA568369">
    <property type="protein sequence ID" value="CAD7201452.1"/>
    <property type="molecule type" value="Genomic_DNA"/>
</dbReference>
<dbReference type="InterPro" id="IPR011992">
    <property type="entry name" value="EF-hand-dom_pair"/>
</dbReference>
<accession>A0A7R8VMT4</accession>
<dbReference type="PANTHER" id="PTHR23055:SF190">
    <property type="entry name" value="AT17667P-RELATED"/>
    <property type="match status" value="1"/>
</dbReference>
<evidence type="ECO:0000259" key="3">
    <source>
        <dbReference type="PROSITE" id="PS50222"/>
    </source>
</evidence>
<dbReference type="InterPro" id="IPR028846">
    <property type="entry name" value="Recoverin"/>
</dbReference>
<name>A0A7R8VMT4_TIMDO</name>
<evidence type="ECO:0000256" key="2">
    <source>
        <dbReference type="ARBA" id="ARBA00022737"/>
    </source>
</evidence>
<reference evidence="4" key="1">
    <citation type="submission" date="2020-11" db="EMBL/GenBank/DDBJ databases">
        <authorList>
            <person name="Tran Van P."/>
        </authorList>
    </citation>
    <scope>NUCLEOTIDE SEQUENCE</scope>
</reference>
<proteinExistence type="predicted"/>
<dbReference type="SUPFAM" id="SSF47473">
    <property type="entry name" value="EF-hand"/>
    <property type="match status" value="1"/>
</dbReference>
<dbReference type="InterPro" id="IPR002048">
    <property type="entry name" value="EF_hand_dom"/>
</dbReference>
<feature type="domain" description="EF-hand" evidence="3">
    <location>
        <begin position="80"/>
        <end position="115"/>
    </location>
</feature>
<keyword evidence="1" id="KW-0479">Metal-binding</keyword>
<dbReference type="GO" id="GO:0005509">
    <property type="term" value="F:calcium ion binding"/>
    <property type="evidence" value="ECO:0007669"/>
    <property type="project" value="InterPro"/>
</dbReference>
<evidence type="ECO:0000256" key="1">
    <source>
        <dbReference type="ARBA" id="ARBA00022723"/>
    </source>
</evidence>
<dbReference type="PROSITE" id="PS50222">
    <property type="entry name" value="EF_HAND_2"/>
    <property type="match status" value="1"/>
</dbReference>
<evidence type="ECO:0000313" key="4">
    <source>
        <dbReference type="EMBL" id="CAD7201452.1"/>
    </source>
</evidence>
<organism evidence="4">
    <name type="scientific">Timema douglasi</name>
    <name type="common">Walking stick</name>
    <dbReference type="NCBI Taxonomy" id="61478"/>
    <lineage>
        <taxon>Eukaryota</taxon>
        <taxon>Metazoa</taxon>
        <taxon>Ecdysozoa</taxon>
        <taxon>Arthropoda</taxon>
        <taxon>Hexapoda</taxon>
        <taxon>Insecta</taxon>
        <taxon>Pterygota</taxon>
        <taxon>Neoptera</taxon>
        <taxon>Polyneoptera</taxon>
        <taxon>Phasmatodea</taxon>
        <taxon>Timematodea</taxon>
        <taxon>Timematoidea</taxon>
        <taxon>Timematidae</taxon>
        <taxon>Timema</taxon>
    </lineage>
</organism>
<dbReference type="PANTHER" id="PTHR23055">
    <property type="entry name" value="CALCIUM BINDING PROTEINS"/>
    <property type="match status" value="1"/>
</dbReference>
<dbReference type="Gene3D" id="1.10.238.10">
    <property type="entry name" value="EF-hand"/>
    <property type="match status" value="1"/>
</dbReference>
<keyword evidence="2" id="KW-0677">Repeat</keyword>